<dbReference type="Gene3D" id="3.90.1200.10">
    <property type="match status" value="1"/>
</dbReference>
<dbReference type="Proteomes" id="UP001239782">
    <property type="component" value="Chromosome"/>
</dbReference>
<dbReference type="RefSeq" id="WP_309202029.1">
    <property type="nucleotide sequence ID" value="NZ_CP133548.1"/>
</dbReference>
<organism evidence="3 4">
    <name type="scientific">Pleionea litopenaei</name>
    <dbReference type="NCBI Taxonomy" id="3070815"/>
    <lineage>
        <taxon>Bacteria</taxon>
        <taxon>Pseudomonadati</taxon>
        <taxon>Pseudomonadota</taxon>
        <taxon>Gammaproteobacteria</taxon>
        <taxon>Oceanospirillales</taxon>
        <taxon>Pleioneaceae</taxon>
        <taxon>Pleionea</taxon>
    </lineage>
</organism>
<evidence type="ECO:0000313" key="3">
    <source>
        <dbReference type="EMBL" id="WMS86893.1"/>
    </source>
</evidence>
<keyword evidence="4" id="KW-1185">Reference proteome</keyword>
<protein>
    <submittedName>
        <fullName evidence="3">Fructosamine kinase family protein</fullName>
    </submittedName>
</protein>
<dbReference type="GO" id="GO:0016301">
    <property type="term" value="F:kinase activity"/>
    <property type="evidence" value="ECO:0007669"/>
    <property type="project" value="UniProtKB-UniRule"/>
</dbReference>
<dbReference type="PANTHER" id="PTHR12149">
    <property type="entry name" value="FRUCTOSAMINE 3 KINASE-RELATED PROTEIN"/>
    <property type="match status" value="1"/>
</dbReference>
<dbReference type="KEGG" id="plei:Q9312_16885"/>
<keyword evidence="2 3" id="KW-0418">Kinase</keyword>
<reference evidence="3 4" key="1">
    <citation type="submission" date="2023-08" db="EMBL/GenBank/DDBJ databases">
        <title>Pleionea litopenaei sp. nov., isolated from stomach of juvenile Litopenaeus vannamei.</title>
        <authorList>
            <person name="Rho A.M."/>
            <person name="Hwang C.Y."/>
        </authorList>
    </citation>
    <scope>NUCLEOTIDE SEQUENCE [LARGE SCALE GENOMIC DNA]</scope>
    <source>
        <strain evidence="3 4">HL-JVS1</strain>
    </source>
</reference>
<accession>A0AA51RSW3</accession>
<keyword evidence="2" id="KW-0808">Transferase</keyword>
<sequence>MKLTINQLLAELRVNPSWAERLAEHLATEIQSIAAVSGGCVNQSYRVELETRQCVFVKSTAQAGTTDTMFTSEAQSLRLMNQCVPNCAPQVLAVEKDFLCLAWVEPKPPQANDWFDAGVLLAKMHQTTSPRFGFEFDNYCGATQQRNGWADDGWVFFQQQRLLAQLAMAKQQQRLSSNMVSRIRRIGHQLSNVIPEAPAVLLHGDLWSGNLMFSIGGPKLIDPAAYFGWAEADLAMTLMFGAFPPAFYAGYESMADVPADWRERAAIYNLYHWLNHLNLFGESYLSALENCVAQCESLNNS</sequence>
<evidence type="ECO:0000313" key="4">
    <source>
        <dbReference type="Proteomes" id="UP001239782"/>
    </source>
</evidence>
<gene>
    <name evidence="3" type="ORF">Q9312_16885</name>
</gene>
<dbReference type="SUPFAM" id="SSF56112">
    <property type="entry name" value="Protein kinase-like (PK-like)"/>
    <property type="match status" value="1"/>
</dbReference>
<proteinExistence type="inferred from homology"/>
<dbReference type="InterPro" id="IPR011009">
    <property type="entry name" value="Kinase-like_dom_sf"/>
</dbReference>
<dbReference type="PANTHER" id="PTHR12149:SF8">
    <property type="entry name" value="PROTEIN-RIBULOSAMINE 3-KINASE"/>
    <property type="match status" value="1"/>
</dbReference>
<dbReference type="AlphaFoldDB" id="A0AA51RSW3"/>
<dbReference type="InterPro" id="IPR016477">
    <property type="entry name" value="Fructo-/Ketosamine-3-kinase"/>
</dbReference>
<dbReference type="EMBL" id="CP133548">
    <property type="protein sequence ID" value="WMS86893.1"/>
    <property type="molecule type" value="Genomic_DNA"/>
</dbReference>
<evidence type="ECO:0000256" key="2">
    <source>
        <dbReference type="PIRNR" id="PIRNR006221"/>
    </source>
</evidence>
<dbReference type="Gene3D" id="3.30.200.20">
    <property type="entry name" value="Phosphorylase Kinase, domain 1"/>
    <property type="match status" value="1"/>
</dbReference>
<dbReference type="Pfam" id="PF03881">
    <property type="entry name" value="Fructosamin_kin"/>
    <property type="match status" value="1"/>
</dbReference>
<name>A0AA51RSW3_9GAMM</name>
<comment type="similarity">
    <text evidence="1 2">Belongs to the fructosamine kinase family.</text>
</comment>
<evidence type="ECO:0000256" key="1">
    <source>
        <dbReference type="ARBA" id="ARBA00009460"/>
    </source>
</evidence>
<dbReference type="PIRSF" id="PIRSF006221">
    <property type="entry name" value="Ketosamine-3-kinase"/>
    <property type="match status" value="1"/>
</dbReference>